<dbReference type="OrthoDB" id="1678041at2"/>
<dbReference type="EMBL" id="FRBC01000009">
    <property type="protein sequence ID" value="SHK60148.1"/>
    <property type="molecule type" value="Genomic_DNA"/>
</dbReference>
<dbReference type="PANTHER" id="PTHR36504">
    <property type="entry name" value="LIPOPOLYSACCHARIDE EXPORT SYSTEM PROTEIN LPTA"/>
    <property type="match status" value="1"/>
</dbReference>
<evidence type="ECO:0000313" key="4">
    <source>
        <dbReference type="EMBL" id="SHK60148.1"/>
    </source>
</evidence>
<evidence type="ECO:0000256" key="1">
    <source>
        <dbReference type="ARBA" id="ARBA00022729"/>
    </source>
</evidence>
<dbReference type="InterPro" id="IPR005653">
    <property type="entry name" value="OstA-like_N"/>
</dbReference>
<reference evidence="4 5" key="1">
    <citation type="submission" date="2016-11" db="EMBL/GenBank/DDBJ databases">
        <authorList>
            <person name="Jaros S."/>
            <person name="Januszkiewicz K."/>
            <person name="Wedrychowicz H."/>
        </authorList>
    </citation>
    <scope>NUCLEOTIDE SEQUENCE [LARGE SCALE GENOMIC DNA]</scope>
    <source>
        <strain evidence="4 5">HD4</strain>
    </source>
</reference>
<accession>A0A1M6TTK4</accession>
<dbReference type="InterPro" id="IPR052037">
    <property type="entry name" value="LPS_export_LptA"/>
</dbReference>
<dbReference type="GO" id="GO:0017089">
    <property type="term" value="F:glycolipid transfer activity"/>
    <property type="evidence" value="ECO:0007669"/>
    <property type="project" value="TreeGrafter"/>
</dbReference>
<dbReference type="GO" id="GO:0015920">
    <property type="term" value="P:lipopolysaccharide transport"/>
    <property type="evidence" value="ECO:0007669"/>
    <property type="project" value="TreeGrafter"/>
</dbReference>
<dbReference type="Proteomes" id="UP000184263">
    <property type="component" value="Unassembled WGS sequence"/>
</dbReference>
<dbReference type="GO" id="GO:0009279">
    <property type="term" value="C:cell outer membrane"/>
    <property type="evidence" value="ECO:0007669"/>
    <property type="project" value="TreeGrafter"/>
</dbReference>
<keyword evidence="1 2" id="KW-0732">Signal</keyword>
<dbReference type="RefSeq" id="WP_073089097.1">
    <property type="nucleotide sequence ID" value="NZ_FRBC01000009.1"/>
</dbReference>
<feature type="domain" description="Organic solvent tolerance-like N-terminal" evidence="3">
    <location>
        <begin position="31"/>
        <end position="154"/>
    </location>
</feature>
<dbReference type="GO" id="GO:0030288">
    <property type="term" value="C:outer membrane-bounded periplasmic space"/>
    <property type="evidence" value="ECO:0007669"/>
    <property type="project" value="TreeGrafter"/>
</dbReference>
<evidence type="ECO:0000256" key="2">
    <source>
        <dbReference type="SAM" id="SignalP"/>
    </source>
</evidence>
<sequence length="229" mass="24600">MTSRMKRIALTMALTAVLPWGQLSAAGEPSEVNADNLEYDMSTGLAVATGDVLLKQGTSKMTGAKATYNTKTQEGTIEGNVIVVRDTLRMTCERLVTNGQEKLVASGGVQGVDGVKSFTASQVEYYPTKNKYIKIPGGGTVVDQDGTLTASYMEGWLDDEHYIGEGNVHVLSGSRNLEAGGDHADFVGKKEGRVVLTGNAWAIQDNNTMKSNKMTLYLDQNGKAKVKQK</sequence>
<protein>
    <submittedName>
        <fullName evidence="4">Lipopolysaccharide export system protein LptA</fullName>
    </submittedName>
</protein>
<gene>
    <name evidence="4" type="ORF">SAMN05216582_10928</name>
</gene>
<name>A0A1M6TTK4_SELRU</name>
<organism evidence="4 5">
    <name type="scientific">Selenomonas ruminantium</name>
    <dbReference type="NCBI Taxonomy" id="971"/>
    <lineage>
        <taxon>Bacteria</taxon>
        <taxon>Bacillati</taxon>
        <taxon>Bacillota</taxon>
        <taxon>Negativicutes</taxon>
        <taxon>Selenomonadales</taxon>
        <taxon>Selenomonadaceae</taxon>
        <taxon>Selenomonas</taxon>
    </lineage>
</organism>
<dbReference type="Gene3D" id="2.60.450.10">
    <property type="entry name" value="Lipopolysaccharide (LPS) transport protein A like domain"/>
    <property type="match status" value="2"/>
</dbReference>
<dbReference type="AlphaFoldDB" id="A0A1M6TTK4"/>
<evidence type="ECO:0000313" key="5">
    <source>
        <dbReference type="Proteomes" id="UP000184263"/>
    </source>
</evidence>
<dbReference type="Pfam" id="PF03968">
    <property type="entry name" value="LptD_N"/>
    <property type="match status" value="1"/>
</dbReference>
<feature type="signal peptide" evidence="2">
    <location>
        <begin position="1"/>
        <end position="25"/>
    </location>
</feature>
<evidence type="ECO:0000259" key="3">
    <source>
        <dbReference type="Pfam" id="PF03968"/>
    </source>
</evidence>
<feature type="chain" id="PRO_5009921191" evidence="2">
    <location>
        <begin position="26"/>
        <end position="229"/>
    </location>
</feature>
<proteinExistence type="predicted"/>
<dbReference type="PANTHER" id="PTHR36504:SF1">
    <property type="entry name" value="LIPOPOLYSACCHARIDE EXPORT SYSTEM PROTEIN LPTA"/>
    <property type="match status" value="1"/>
</dbReference>